<keyword evidence="4" id="KW-1185">Reference proteome</keyword>
<proteinExistence type="predicted"/>
<dbReference type="InterPro" id="IPR029787">
    <property type="entry name" value="Nucleotide_cyclase"/>
</dbReference>
<dbReference type="GO" id="GO:0035556">
    <property type="term" value="P:intracellular signal transduction"/>
    <property type="evidence" value="ECO:0007669"/>
    <property type="project" value="InterPro"/>
</dbReference>
<dbReference type="PANTHER" id="PTHR43081">
    <property type="entry name" value="ADENYLATE CYCLASE, TERMINAL-DIFFERENTIATION SPECIFIC-RELATED"/>
    <property type="match status" value="1"/>
</dbReference>
<evidence type="ECO:0000256" key="1">
    <source>
        <dbReference type="SAM" id="Phobius"/>
    </source>
</evidence>
<dbReference type="Pfam" id="PF00211">
    <property type="entry name" value="Guanylate_cyc"/>
    <property type="match status" value="1"/>
</dbReference>
<keyword evidence="1" id="KW-0472">Membrane</keyword>
<name>G5A961_PHYSP</name>
<dbReference type="Gene3D" id="3.30.70.1230">
    <property type="entry name" value="Nucleotide cyclase"/>
    <property type="match status" value="1"/>
</dbReference>
<dbReference type="Proteomes" id="UP000002640">
    <property type="component" value="Unassembled WGS sequence"/>
</dbReference>
<evidence type="ECO:0000313" key="3">
    <source>
        <dbReference type="EMBL" id="EGZ08437.1"/>
    </source>
</evidence>
<dbReference type="SUPFAM" id="SSF55073">
    <property type="entry name" value="Nucleotide cyclase"/>
    <property type="match status" value="1"/>
</dbReference>
<organism evidence="3 4">
    <name type="scientific">Phytophthora sojae (strain P6497)</name>
    <name type="common">Soybean stem and root rot agent</name>
    <name type="synonym">Phytophthora megasperma f. sp. glycines</name>
    <dbReference type="NCBI Taxonomy" id="1094619"/>
    <lineage>
        <taxon>Eukaryota</taxon>
        <taxon>Sar</taxon>
        <taxon>Stramenopiles</taxon>
        <taxon>Oomycota</taxon>
        <taxon>Peronosporomycetes</taxon>
        <taxon>Peronosporales</taxon>
        <taxon>Peronosporaceae</taxon>
        <taxon>Phytophthora</taxon>
    </lineage>
</organism>
<feature type="domain" description="Guanylate cyclase" evidence="2">
    <location>
        <begin position="346"/>
        <end position="480"/>
    </location>
</feature>
<dbReference type="InParanoid" id="G5A961"/>
<feature type="transmembrane region" description="Helical" evidence="1">
    <location>
        <begin position="146"/>
        <end position="167"/>
    </location>
</feature>
<dbReference type="RefSeq" id="XP_009536609.1">
    <property type="nucleotide sequence ID" value="XM_009538314.1"/>
</dbReference>
<dbReference type="OMA" id="RATHWIL"/>
<dbReference type="PANTHER" id="PTHR43081:SF1">
    <property type="entry name" value="ADENYLATE CYCLASE, TERMINAL-DIFFERENTIATION SPECIFIC"/>
    <property type="match status" value="1"/>
</dbReference>
<dbReference type="SMR" id="G5A961"/>
<gene>
    <name evidence="3" type="ORF">PHYSODRAFT_254212</name>
</gene>
<feature type="transmembrane region" description="Helical" evidence="1">
    <location>
        <begin position="6"/>
        <end position="26"/>
    </location>
</feature>
<feature type="transmembrane region" description="Helical" evidence="1">
    <location>
        <begin position="102"/>
        <end position="125"/>
    </location>
</feature>
<feature type="transmembrane region" description="Helical" evidence="1">
    <location>
        <begin position="179"/>
        <end position="203"/>
    </location>
</feature>
<dbReference type="AlphaFoldDB" id="G5A961"/>
<dbReference type="KEGG" id="psoj:PHYSODRAFT_254212"/>
<evidence type="ECO:0000259" key="2">
    <source>
        <dbReference type="Pfam" id="PF00211"/>
    </source>
</evidence>
<dbReference type="GO" id="GO:0009190">
    <property type="term" value="P:cyclic nucleotide biosynthetic process"/>
    <property type="evidence" value="ECO:0007669"/>
    <property type="project" value="InterPro"/>
</dbReference>
<keyword evidence="1" id="KW-0812">Transmembrane</keyword>
<protein>
    <recommendedName>
        <fullName evidence="2">Guanylate cyclase domain-containing protein</fullName>
    </recommendedName>
</protein>
<dbReference type="STRING" id="1094619.G5A961"/>
<dbReference type="GeneID" id="20638482"/>
<dbReference type="InterPro" id="IPR001054">
    <property type="entry name" value="A/G_cyclase"/>
</dbReference>
<dbReference type="EMBL" id="JH159161">
    <property type="protein sequence ID" value="EGZ08437.1"/>
    <property type="molecule type" value="Genomic_DNA"/>
</dbReference>
<dbReference type="InterPro" id="IPR050697">
    <property type="entry name" value="Adenylyl/Guanylyl_Cyclase_3/4"/>
</dbReference>
<sequence length="547" mass="60959">MIWTPVAMASVALSSVAAALIAYKLFRDWDFRVSSVRCLFLTFFVYLWLYTLGRLGYYIWVLTLAKTQFVDSVNPTPLTPGELDKLGIYITLDIAASSQARVTAVLCFCDVMHFGAAFWVLPLTYELSKIAAKSMDRGIAKERAKIRFYMVSGHSLLLIFLVAEIVLTVVHGGYSLTTYRLVMCIYIMQIITIAYMVALLFFLRRKGRDVEPVDGHFEASPVYLRLKRIMMVYAVVAFQFEVTSLYVYATDVIRDHVLLCYIGVSQVIYNATGLALAPFTGCSLPCVLRATHWILPRDVESELIIAIENNNSPALSSVSGVELAPLQNPVFVVTDIESSSALWATLATYRGYEITTAGDSFQLAFHTVREAAMYCLDVQMQLLAASWPKEIHGLVPVTRKIRSGTRLIFRGLRVRMGIHDADPADGSLVHNTHAVTGKMTYTGAAMEIANEIGDLGEGGQIIVTERAAQWLRANDWMFTHQPFVVDPLRDHASSCTKFCRSNSPSAGKFSKRWTLLLIISPTCAALHRKRRCAMIALTSRSKSGARH</sequence>
<feature type="transmembrane region" description="Helical" evidence="1">
    <location>
        <begin position="38"/>
        <end position="60"/>
    </location>
</feature>
<accession>G5A961</accession>
<evidence type="ECO:0000313" key="4">
    <source>
        <dbReference type="Proteomes" id="UP000002640"/>
    </source>
</evidence>
<keyword evidence="1" id="KW-1133">Transmembrane helix</keyword>
<reference evidence="3 4" key="1">
    <citation type="journal article" date="2006" name="Science">
        <title>Phytophthora genome sequences uncover evolutionary origins and mechanisms of pathogenesis.</title>
        <authorList>
            <person name="Tyler B.M."/>
            <person name="Tripathy S."/>
            <person name="Zhang X."/>
            <person name="Dehal P."/>
            <person name="Jiang R.H."/>
            <person name="Aerts A."/>
            <person name="Arredondo F.D."/>
            <person name="Baxter L."/>
            <person name="Bensasson D."/>
            <person name="Beynon J.L."/>
            <person name="Chapman J."/>
            <person name="Damasceno C.M."/>
            <person name="Dorrance A.E."/>
            <person name="Dou D."/>
            <person name="Dickerman A.W."/>
            <person name="Dubchak I.L."/>
            <person name="Garbelotto M."/>
            <person name="Gijzen M."/>
            <person name="Gordon S.G."/>
            <person name="Govers F."/>
            <person name="Grunwald N.J."/>
            <person name="Huang W."/>
            <person name="Ivors K.L."/>
            <person name="Jones R.W."/>
            <person name="Kamoun S."/>
            <person name="Krampis K."/>
            <person name="Lamour K.H."/>
            <person name="Lee M.K."/>
            <person name="McDonald W.H."/>
            <person name="Medina M."/>
            <person name="Meijer H.J."/>
            <person name="Nordberg E.K."/>
            <person name="Maclean D.J."/>
            <person name="Ospina-Giraldo M.D."/>
            <person name="Morris P.F."/>
            <person name="Phuntumart V."/>
            <person name="Putnam N.H."/>
            <person name="Rash S."/>
            <person name="Rose J.K."/>
            <person name="Sakihama Y."/>
            <person name="Salamov A.A."/>
            <person name="Savidor A."/>
            <person name="Scheuring C.F."/>
            <person name="Smith B.M."/>
            <person name="Sobral B.W."/>
            <person name="Terry A."/>
            <person name="Torto-Alalibo T.A."/>
            <person name="Win J."/>
            <person name="Xu Z."/>
            <person name="Zhang H."/>
            <person name="Grigoriev I.V."/>
            <person name="Rokhsar D.S."/>
            <person name="Boore J.L."/>
        </authorList>
    </citation>
    <scope>NUCLEOTIDE SEQUENCE [LARGE SCALE GENOMIC DNA]</scope>
    <source>
        <strain evidence="3 4">P6497</strain>
    </source>
</reference>